<dbReference type="Proteomes" id="UP000601768">
    <property type="component" value="Unassembled WGS sequence"/>
</dbReference>
<reference evidence="2" key="1">
    <citation type="journal article" date="2018" name="Int. J. Syst. Evol. Microbiol.">
        <title>Neptunicella marina gen. nov., sp. nov., isolated from surface seawater.</title>
        <authorList>
            <person name="Liu X."/>
            <person name="Lai Q."/>
            <person name="Du Y."/>
            <person name="Zhang X."/>
            <person name="Liu Z."/>
            <person name="Sun F."/>
            <person name="Shao Z."/>
        </authorList>
    </citation>
    <scope>NUCLEOTIDE SEQUENCE</scope>
    <source>
        <strain evidence="2">S27-2</strain>
    </source>
</reference>
<reference evidence="2" key="2">
    <citation type="submission" date="2020-08" db="EMBL/GenBank/DDBJ databases">
        <authorList>
            <person name="Lai Q."/>
        </authorList>
    </citation>
    <scope>NUCLEOTIDE SEQUENCE</scope>
    <source>
        <strain evidence="2">S27-2</strain>
    </source>
</reference>
<proteinExistence type="predicted"/>
<sequence length="59" mass="6875">MSNKSLPAYLQQVLENHVAQSELTYDDELRDLFERLGKLNQTVEKLKATIQAKKQQPHH</sequence>
<feature type="coiled-coil region" evidence="1">
    <location>
        <begin position="29"/>
        <end position="56"/>
    </location>
</feature>
<keyword evidence="3" id="KW-1185">Reference proteome</keyword>
<comment type="caution">
    <text evidence="2">The sequence shown here is derived from an EMBL/GenBank/DDBJ whole genome shotgun (WGS) entry which is preliminary data.</text>
</comment>
<protein>
    <submittedName>
        <fullName evidence="2">Uncharacterized protein</fullName>
    </submittedName>
</protein>
<keyword evidence="1" id="KW-0175">Coiled coil</keyword>
<name>A0A8J6IWD6_9ALTE</name>
<evidence type="ECO:0000313" key="3">
    <source>
        <dbReference type="Proteomes" id="UP000601768"/>
    </source>
</evidence>
<accession>A0A8J6IWD6</accession>
<evidence type="ECO:0000256" key="1">
    <source>
        <dbReference type="SAM" id="Coils"/>
    </source>
</evidence>
<dbReference type="RefSeq" id="WP_186507250.1">
    <property type="nucleotide sequence ID" value="NZ_JACNEP010000010.1"/>
</dbReference>
<organism evidence="2 3">
    <name type="scientific">Neptunicella marina</name>
    <dbReference type="NCBI Taxonomy" id="2125989"/>
    <lineage>
        <taxon>Bacteria</taxon>
        <taxon>Pseudomonadati</taxon>
        <taxon>Pseudomonadota</taxon>
        <taxon>Gammaproteobacteria</taxon>
        <taxon>Alteromonadales</taxon>
        <taxon>Alteromonadaceae</taxon>
        <taxon>Neptunicella</taxon>
    </lineage>
</organism>
<evidence type="ECO:0000313" key="2">
    <source>
        <dbReference type="EMBL" id="MBC3766721.1"/>
    </source>
</evidence>
<gene>
    <name evidence="2" type="ORF">H8B19_12600</name>
</gene>
<dbReference type="EMBL" id="JACNEP010000010">
    <property type="protein sequence ID" value="MBC3766721.1"/>
    <property type="molecule type" value="Genomic_DNA"/>
</dbReference>
<dbReference type="AlphaFoldDB" id="A0A8J6IWD6"/>